<comment type="similarity">
    <text evidence="1">Belongs to the STXBP/unc-18/SEC1 family.</text>
</comment>
<dbReference type="EMBL" id="CAEY01001805">
    <property type="status" value="NOT_ANNOTATED_CDS"/>
    <property type="molecule type" value="Genomic_DNA"/>
</dbReference>
<protein>
    <submittedName>
        <fullName evidence="2">Uncharacterized protein</fullName>
    </submittedName>
</protein>
<evidence type="ECO:0000313" key="3">
    <source>
        <dbReference type="Proteomes" id="UP000015104"/>
    </source>
</evidence>
<keyword evidence="3" id="KW-1185">Reference proteome</keyword>
<dbReference type="STRING" id="32264.T1K7H2"/>
<dbReference type="InterPro" id="IPR027482">
    <property type="entry name" value="Sec1-like_dom2"/>
</dbReference>
<dbReference type="InterPro" id="IPR036045">
    <property type="entry name" value="Sec1-like_sf"/>
</dbReference>
<dbReference type="Gene3D" id="3.90.830.10">
    <property type="entry name" value="Syntaxin Binding Protein 1, Chain A, domain 2"/>
    <property type="match status" value="1"/>
</dbReference>
<reference evidence="3" key="1">
    <citation type="submission" date="2011-08" db="EMBL/GenBank/DDBJ databases">
        <authorList>
            <person name="Rombauts S."/>
        </authorList>
    </citation>
    <scope>NUCLEOTIDE SEQUENCE</scope>
    <source>
        <strain evidence="3">London</strain>
    </source>
</reference>
<dbReference type="Proteomes" id="UP000015104">
    <property type="component" value="Unassembled WGS sequence"/>
</dbReference>
<gene>
    <name evidence="2" type="primary">107361199</name>
</gene>
<dbReference type="Pfam" id="PF00995">
    <property type="entry name" value="Sec1"/>
    <property type="match status" value="1"/>
</dbReference>
<sequence length="602" mass="69798">MSFFDFLEKSLFNPSRTQRSIDPKLSDCGSNFVRIRIRLNNLQEDDNITSDMDLRRCEDESSKEGLVKISSEIFRYRFLSCFEQTPDPNLRGRIIITDKQSLSMFRRAMDWLTIKRFGVSCIFTFQDKVSNGLTKNLQVIYLINTTHISDSEFKQQIADVRRRECRSCCIFLTYITDPFHVETTNRLALLQKIITMKSLSSPWIVGAFHGFDPWIGLIDSQANLSYLKQYISQPSSSQDTLTNRTICCRLAFRLVNVFEQMNQFPTVRYMKTWHPHNHLIGQLFVKGLNGLKEKRRKSGETMDYQQDFLLLIIDRSVDLLTPILHATYYHAFVEQELETSFPHSSDRLDSKLRNVHINDIKDRLASLSRELKANHYNMSIKQQEITMDFVRSHLEISQRLMAKMNDDYRQLLLLEQNVVDTLNQRLDKSQSKGVKLPKSRFSDTVHSQFGTKIDSDMNPSDLHRLVIARSLLTRSFVGAAYLRKLLGKKKFTYKDSSIISKYSKLMINLFDLSETLSFRFPVLSHLIDQVYSGLLAEDKFPFVEAKMKTAAPRKKLCIFVLGGLSYNEIQYSGVELNRDVVLISDNLLTSKNILSSLYPDEA</sequence>
<dbReference type="InterPro" id="IPR001619">
    <property type="entry name" value="Sec1-like"/>
</dbReference>
<proteinExistence type="inferred from homology"/>
<dbReference type="Gene3D" id="3.40.50.1910">
    <property type="match status" value="1"/>
</dbReference>
<dbReference type="PANTHER" id="PTHR11679">
    <property type="entry name" value="VESICLE PROTEIN SORTING-ASSOCIATED"/>
    <property type="match status" value="1"/>
</dbReference>
<dbReference type="OMA" id="ECRSCCI"/>
<dbReference type="InterPro" id="IPR043127">
    <property type="entry name" value="Sec-1-like_dom3a"/>
</dbReference>
<evidence type="ECO:0000313" key="2">
    <source>
        <dbReference type="EnsemblMetazoa" id="tetur06g04250.1"/>
    </source>
</evidence>
<dbReference type="SUPFAM" id="SSF56815">
    <property type="entry name" value="Sec1/munc18-like (SM) proteins"/>
    <property type="match status" value="1"/>
</dbReference>
<dbReference type="HOGENOM" id="CLU_453705_0_0_1"/>
<dbReference type="Gene3D" id="1.25.40.60">
    <property type="match status" value="1"/>
</dbReference>
<name>T1K7H2_TETUR</name>
<reference evidence="2" key="2">
    <citation type="submission" date="2015-06" db="UniProtKB">
        <authorList>
            <consortium name="EnsemblMetazoa"/>
        </authorList>
    </citation>
    <scope>IDENTIFICATION</scope>
</reference>
<accession>T1K7H2</accession>
<dbReference type="EnsemblMetazoa" id="tetur06g04250.1">
    <property type="protein sequence ID" value="tetur06g04250.1"/>
    <property type="gene ID" value="tetur06g04250"/>
</dbReference>
<dbReference type="GO" id="GO:0016192">
    <property type="term" value="P:vesicle-mediated transport"/>
    <property type="evidence" value="ECO:0007669"/>
    <property type="project" value="InterPro"/>
</dbReference>
<dbReference type="OrthoDB" id="2228at2759"/>
<evidence type="ECO:0000256" key="1">
    <source>
        <dbReference type="ARBA" id="ARBA00009884"/>
    </source>
</evidence>
<dbReference type="AlphaFoldDB" id="T1K7H2"/>
<organism evidence="2 3">
    <name type="scientific">Tetranychus urticae</name>
    <name type="common">Two-spotted spider mite</name>
    <dbReference type="NCBI Taxonomy" id="32264"/>
    <lineage>
        <taxon>Eukaryota</taxon>
        <taxon>Metazoa</taxon>
        <taxon>Ecdysozoa</taxon>
        <taxon>Arthropoda</taxon>
        <taxon>Chelicerata</taxon>
        <taxon>Arachnida</taxon>
        <taxon>Acari</taxon>
        <taxon>Acariformes</taxon>
        <taxon>Trombidiformes</taxon>
        <taxon>Prostigmata</taxon>
        <taxon>Eleutherengona</taxon>
        <taxon>Raphignathae</taxon>
        <taxon>Tetranychoidea</taxon>
        <taxon>Tetranychidae</taxon>
        <taxon>Tetranychus</taxon>
    </lineage>
</organism>